<evidence type="ECO:0000313" key="5">
    <source>
        <dbReference type="EMBL" id="CAD8593122.1"/>
    </source>
</evidence>
<organism evidence="5">
    <name type="scientific">Micromonas pusilla</name>
    <name type="common">Picoplanktonic green alga</name>
    <name type="synonym">Chromulina pusilla</name>
    <dbReference type="NCBI Taxonomy" id="38833"/>
    <lineage>
        <taxon>Eukaryota</taxon>
        <taxon>Viridiplantae</taxon>
        <taxon>Chlorophyta</taxon>
        <taxon>Mamiellophyceae</taxon>
        <taxon>Mamiellales</taxon>
        <taxon>Mamiellaceae</taxon>
        <taxon>Micromonas</taxon>
    </lineage>
</organism>
<feature type="domain" description="U3 small nucleolar RNA-associated protein 20" evidence="3">
    <location>
        <begin position="240"/>
        <end position="455"/>
    </location>
</feature>
<dbReference type="PANTHER" id="PTHR17695:SF11">
    <property type="entry name" value="SMALL SUBUNIT PROCESSOME COMPONENT 20 HOMOLOG"/>
    <property type="match status" value="1"/>
</dbReference>
<name>A0A7S0KUJ0_MICPS</name>
<dbReference type="InterPro" id="IPR046523">
    <property type="entry name" value="UTP20_dom"/>
</dbReference>
<dbReference type="InterPro" id="IPR016024">
    <property type="entry name" value="ARM-type_fold"/>
</dbReference>
<feature type="region of interest" description="Disordered" evidence="2">
    <location>
        <begin position="515"/>
        <end position="553"/>
    </location>
</feature>
<evidence type="ECO:0000256" key="2">
    <source>
        <dbReference type="SAM" id="MobiDB-lite"/>
    </source>
</evidence>
<dbReference type="Pfam" id="PF20416">
    <property type="entry name" value="UTP20"/>
    <property type="match status" value="1"/>
</dbReference>
<dbReference type="InterPro" id="IPR057525">
    <property type="entry name" value="UTP20_C"/>
</dbReference>
<feature type="compositionally biased region" description="Basic and acidic residues" evidence="2">
    <location>
        <begin position="1118"/>
        <end position="1134"/>
    </location>
</feature>
<dbReference type="GO" id="GO:0030686">
    <property type="term" value="C:90S preribosome"/>
    <property type="evidence" value="ECO:0007669"/>
    <property type="project" value="TreeGrafter"/>
</dbReference>
<dbReference type="Gene3D" id="1.25.10.10">
    <property type="entry name" value="Leucine-rich Repeat Variant"/>
    <property type="match status" value="2"/>
</dbReference>
<feature type="domain" description="U3 small nucleolar RNA-associated protein 20 C-terminal" evidence="4">
    <location>
        <begin position="1205"/>
        <end position="1281"/>
    </location>
</feature>
<sequence length="1299" mass="137731">MSTAAERAAAAARASEASLAGAVAGVLAPGVRGLLRSPEATTRQEAIAAFRRLALSWPSAAPGAAKLADDADNGEQDFFANMGHLQAHRRCRALRKMAKACEDGTIPFSTINGYLAPLAVASLGDGGADVASTAAAAIGSLASALPWASYRDLLLWMLRKAGGNRAARQGFNVEGSKALHIRAAATVLESFHEFEDQPAEGAEATNVVCKPIHPAVVATLRADILPHLEKLTVVEDKEGKGGTVRPAAGSAVVSLLRLLPEQDLDADIGRVLGKIANCLRSRAQGVRDSARAALAAAAKGLGCKTLPQVVALLSNRLDRGFMTHVLGATLFSLVDACVHGAAPDDVETALDEIVPLLDADIFGRAAEERNVDAIRGAYQEAKRCRSHEVLTILAANAPCPRSLPALLSPVTRRLHAADAPSLKRQLEACLTSVQKGLLNNPHASPEETLVLVHSVVNDGISQEERQAEYDEAVAQGHLEVNALGTKQRGEKEMGNRVWENGWYLIKLPAAGSDKYLKEDKGPEAGDRYKKAKYGGDSDDDAPPEEESAGGKSKKKVGVAAVIANARSDEEVPPNFDLLVTFALGLLRALLRKMSGEKGVGGGGAALGERREAILEGVVPLAVRALSSKRSSIPPLAVRCLAQLSTMKLAAFDSSTGALARRIMALLRECNSPNQQLAQDCLKLLNNLLKRHAAFTPTDAQFRFIITFAFGDLEGDHREEQRSTTFSLMRAVLARRPLLPEVYDCMKTVSSLVVRANAKDVRELCAQALVQFLLDYPLGERRLQQHLEALAANLEYQHASGRLSAMNCLRDVVSRFPAEAVEAQATFLFVPMVARLGADEDANCRRAAGEALTALLKRVAGTSAGRKLLALAVGWCARSSSTDSSSTVATADPRLRRAAMQTLGLAVTAAPREAARAVATARPHVASALHEHDPENGGDEDDDDATVRGWQTAYYALLLVEKAGARCPEALSFDFTPLHDGDKDLTSTKQPSDAVTGPGNRFDAPDAIWAGAQALLLHRHQWVQHAAARVVGLRLSTEGAAMASALAAGKAEDGPVRLERVARSCVAVLEQGTGAGAVELDAGLAEQTVKNLTFATVVLLQTARDGSEDGSEDDDDDAEKAPGDSKGDATKDDAGQSKPPYPWLFRRMGKVGAGGAGAARASSLRWCAAVAAALGADGFAAKPACAAPLLLPAVLCADDAVKGVAEEHRDLAREALEVMRGTLPADAFGKAYAAVQKRIAARRERRRKMKALEAVTDPEKAARARLAKAEKRTAARKRKIQEYRAGKGSSQSTKKRAREV</sequence>
<reference evidence="5" key="1">
    <citation type="submission" date="2021-01" db="EMBL/GenBank/DDBJ databases">
        <authorList>
            <person name="Corre E."/>
            <person name="Pelletier E."/>
            <person name="Niang G."/>
            <person name="Scheremetjew M."/>
            <person name="Finn R."/>
            <person name="Kale V."/>
            <person name="Holt S."/>
            <person name="Cochrane G."/>
            <person name="Meng A."/>
            <person name="Brown T."/>
            <person name="Cohen L."/>
        </authorList>
    </citation>
    <scope>NUCLEOTIDE SEQUENCE</scope>
    <source>
        <strain evidence="5">CCMP494</strain>
    </source>
</reference>
<dbReference type="PANTHER" id="PTHR17695">
    <property type="entry name" value="SMALL SUBUNIT PROCESSOME COMPONENT 20 HOMOLOG"/>
    <property type="match status" value="1"/>
</dbReference>
<dbReference type="InterPro" id="IPR021133">
    <property type="entry name" value="HEAT_type_2"/>
</dbReference>
<dbReference type="Pfam" id="PF23099">
    <property type="entry name" value="UTP20_C"/>
    <property type="match status" value="1"/>
</dbReference>
<feature type="region of interest" description="Disordered" evidence="2">
    <location>
        <begin position="1104"/>
        <end position="1139"/>
    </location>
</feature>
<evidence type="ECO:0000259" key="4">
    <source>
        <dbReference type="Pfam" id="PF23099"/>
    </source>
</evidence>
<feature type="compositionally biased region" description="Acidic residues" evidence="2">
    <location>
        <begin position="1107"/>
        <end position="1117"/>
    </location>
</feature>
<accession>A0A7S0KUJ0</accession>
<protein>
    <submittedName>
        <fullName evidence="5">Uncharacterized protein</fullName>
    </submittedName>
</protein>
<proteinExistence type="predicted"/>
<gene>
    <name evidence="5" type="ORF">MSP1404_LOCUS10526</name>
</gene>
<feature type="region of interest" description="Disordered" evidence="2">
    <location>
        <begin position="979"/>
        <end position="999"/>
    </location>
</feature>
<feature type="repeat" description="HEAT" evidence="1">
    <location>
        <begin position="828"/>
        <end position="866"/>
    </location>
</feature>
<feature type="compositionally biased region" description="Basic and acidic residues" evidence="2">
    <location>
        <begin position="515"/>
        <end position="528"/>
    </location>
</feature>
<feature type="compositionally biased region" description="Basic and acidic residues" evidence="2">
    <location>
        <begin position="1256"/>
        <end position="1272"/>
    </location>
</feature>
<dbReference type="EMBL" id="HBEV01013528">
    <property type="protein sequence ID" value="CAD8593122.1"/>
    <property type="molecule type" value="Transcribed_RNA"/>
</dbReference>
<evidence type="ECO:0000259" key="3">
    <source>
        <dbReference type="Pfam" id="PF20416"/>
    </source>
</evidence>
<dbReference type="InterPro" id="IPR052575">
    <property type="entry name" value="SSU_processome_comp_20"/>
</dbReference>
<dbReference type="PROSITE" id="PS50077">
    <property type="entry name" value="HEAT_REPEAT"/>
    <property type="match status" value="1"/>
</dbReference>
<feature type="region of interest" description="Disordered" evidence="2">
    <location>
        <begin position="1249"/>
        <end position="1299"/>
    </location>
</feature>
<dbReference type="GO" id="GO:0032040">
    <property type="term" value="C:small-subunit processome"/>
    <property type="evidence" value="ECO:0007669"/>
    <property type="project" value="TreeGrafter"/>
</dbReference>
<dbReference type="SUPFAM" id="SSF48371">
    <property type="entry name" value="ARM repeat"/>
    <property type="match status" value="1"/>
</dbReference>
<dbReference type="InterPro" id="IPR011989">
    <property type="entry name" value="ARM-like"/>
</dbReference>
<feature type="compositionally biased region" description="Acidic residues" evidence="2">
    <location>
        <begin position="536"/>
        <end position="547"/>
    </location>
</feature>
<evidence type="ECO:0000256" key="1">
    <source>
        <dbReference type="PROSITE-ProRule" id="PRU00103"/>
    </source>
</evidence>